<dbReference type="OrthoDB" id="384490at2"/>
<comment type="caution">
    <text evidence="3">The sequence shown here is derived from an EMBL/GenBank/DDBJ whole genome shotgun (WGS) entry which is preliminary data.</text>
</comment>
<keyword evidence="1" id="KW-0472">Membrane</keyword>
<dbReference type="EMBL" id="LLVT01000003">
    <property type="protein sequence ID" value="KSW10651.1"/>
    <property type="molecule type" value="Genomic_DNA"/>
</dbReference>
<organism evidence="3 4">
    <name type="scientific">Schaalia odontolytica</name>
    <dbReference type="NCBI Taxonomy" id="1660"/>
    <lineage>
        <taxon>Bacteria</taxon>
        <taxon>Bacillati</taxon>
        <taxon>Actinomycetota</taxon>
        <taxon>Actinomycetes</taxon>
        <taxon>Actinomycetales</taxon>
        <taxon>Actinomycetaceae</taxon>
        <taxon>Schaalia</taxon>
    </lineage>
</organism>
<accession>A0A0V8RRH2</accession>
<dbReference type="Pfam" id="PF19789">
    <property type="entry name" value="DUF6273"/>
    <property type="match status" value="1"/>
</dbReference>
<feature type="domain" description="DUF6273" evidence="2">
    <location>
        <begin position="121"/>
        <end position="284"/>
    </location>
</feature>
<dbReference type="RefSeq" id="WP_060567502.1">
    <property type="nucleotide sequence ID" value="NZ_CP040006.1"/>
</dbReference>
<keyword evidence="1" id="KW-1133">Transmembrane helix</keyword>
<protein>
    <recommendedName>
        <fullName evidence="2">DUF6273 domain-containing protein</fullName>
    </recommendedName>
</protein>
<name>A0A0V8RRH2_9ACTO</name>
<reference evidence="3 4" key="1">
    <citation type="submission" date="2015-10" db="EMBL/GenBank/DDBJ databases">
        <title>Draft Genome of Actinomyces odontolyticus subsp. actinosynbacter strain XH001.</title>
        <authorList>
            <person name="Mclean J.S."/>
            <person name="He X."/>
        </authorList>
    </citation>
    <scope>NUCLEOTIDE SEQUENCE [LARGE SCALE GENOMIC DNA]</scope>
    <source>
        <strain evidence="3 4">XH001</strain>
    </source>
</reference>
<proteinExistence type="predicted"/>
<dbReference type="Proteomes" id="UP000054686">
    <property type="component" value="Unassembled WGS sequence"/>
</dbReference>
<evidence type="ECO:0000313" key="3">
    <source>
        <dbReference type="EMBL" id="KSW10651.1"/>
    </source>
</evidence>
<keyword evidence="1" id="KW-0812">Transmembrane</keyword>
<evidence type="ECO:0000256" key="1">
    <source>
        <dbReference type="SAM" id="Phobius"/>
    </source>
</evidence>
<evidence type="ECO:0000259" key="2">
    <source>
        <dbReference type="Pfam" id="PF19789"/>
    </source>
</evidence>
<feature type="transmembrane region" description="Helical" evidence="1">
    <location>
        <begin position="16"/>
        <end position="35"/>
    </location>
</feature>
<sequence length="293" mass="31028">MGDNGGVRALGRSKTVRIGAVLLVLSLVAVLAIVVRNAVHYREAVALDEAGDAQGAYELFHALGGYSDAAQRAQALVEADPALPYRSVSKGDTVEFGAYEQDGNAQNGPEPIQWIVLDKIDGQLLLLSADVLDARQYHHVPFEEVTWENSDLRAWMNGDFYEGAFTPVQRGLIETVHNENADQSITGASGGAATDDRVFALSETESVIYLNTPAARSDIGAAPASVHAAAGPLSVSEDGTADWWLRSPGTYGFATQFVDATGVPSLSGANVDLQYGVRPALWINVEGAGEGSR</sequence>
<dbReference type="InterPro" id="IPR046240">
    <property type="entry name" value="DUF6273"/>
</dbReference>
<gene>
    <name evidence="3" type="ORF">APY09_09155</name>
</gene>
<evidence type="ECO:0000313" key="4">
    <source>
        <dbReference type="Proteomes" id="UP000054686"/>
    </source>
</evidence>
<dbReference type="AlphaFoldDB" id="A0A0V8RRH2"/>